<evidence type="ECO:0000313" key="3">
    <source>
        <dbReference type="Proteomes" id="UP001163105"/>
    </source>
</evidence>
<dbReference type="GO" id="GO:0016853">
    <property type="term" value="F:isomerase activity"/>
    <property type="evidence" value="ECO:0007669"/>
    <property type="project" value="UniProtKB-KW"/>
</dbReference>
<accession>A0AB34FR88</accession>
<feature type="region of interest" description="Disordered" evidence="1">
    <location>
        <begin position="27"/>
        <end position="53"/>
    </location>
</feature>
<dbReference type="EMBL" id="JAQHRD010000004">
    <property type="protein sequence ID" value="KAJ6442078.1"/>
    <property type="molecule type" value="Genomic_DNA"/>
</dbReference>
<protein>
    <submittedName>
        <fullName evidence="2">Isomerase</fullName>
    </submittedName>
</protein>
<sequence length="155" mass="16400">MSPIASAASRLSSPAVAATARRAAANFSTSARSLKPADAASAASPSSSSSSWAWRNLSPKTRRYVVYGLGAGAAIDSYVIYNYFPGVLGLGEGKKNYIIDLVGYCTRHCIKLSLSTLEYESALDFSKPPTINGDDNIQADRCLDRVTGMPATPDE</sequence>
<evidence type="ECO:0000313" key="2">
    <source>
        <dbReference type="EMBL" id="KAJ6442078.1"/>
    </source>
</evidence>
<proteinExistence type="predicted"/>
<name>A0AB34FR88_9HYPO</name>
<gene>
    <name evidence="2" type="ORF">O9K51_05630</name>
</gene>
<reference evidence="2" key="1">
    <citation type="submission" date="2023-01" db="EMBL/GenBank/DDBJ databases">
        <title>The growth and conidiation of Purpureocillium lavendulum are regulated by nitrogen source and histone H3K14 acetylation.</title>
        <authorList>
            <person name="Tang P."/>
            <person name="Han J."/>
            <person name="Zhang C."/>
            <person name="Tang P."/>
            <person name="Qi F."/>
            <person name="Zhang K."/>
            <person name="Liang L."/>
        </authorList>
    </citation>
    <scope>NUCLEOTIDE SEQUENCE</scope>
    <source>
        <strain evidence="2">YMF1.00683</strain>
    </source>
</reference>
<comment type="caution">
    <text evidence="2">The sequence shown here is derived from an EMBL/GenBank/DDBJ whole genome shotgun (WGS) entry which is preliminary data.</text>
</comment>
<evidence type="ECO:0000256" key="1">
    <source>
        <dbReference type="SAM" id="MobiDB-lite"/>
    </source>
</evidence>
<keyword evidence="2" id="KW-0413">Isomerase</keyword>
<keyword evidence="3" id="KW-1185">Reference proteome</keyword>
<dbReference type="Proteomes" id="UP001163105">
    <property type="component" value="Unassembled WGS sequence"/>
</dbReference>
<organism evidence="2 3">
    <name type="scientific">Purpureocillium lavendulum</name>
    <dbReference type="NCBI Taxonomy" id="1247861"/>
    <lineage>
        <taxon>Eukaryota</taxon>
        <taxon>Fungi</taxon>
        <taxon>Dikarya</taxon>
        <taxon>Ascomycota</taxon>
        <taxon>Pezizomycotina</taxon>
        <taxon>Sordariomycetes</taxon>
        <taxon>Hypocreomycetidae</taxon>
        <taxon>Hypocreales</taxon>
        <taxon>Ophiocordycipitaceae</taxon>
        <taxon>Purpureocillium</taxon>
    </lineage>
</organism>
<dbReference type="AlphaFoldDB" id="A0AB34FR88"/>